<proteinExistence type="predicted"/>
<evidence type="ECO:0000313" key="6">
    <source>
        <dbReference type="Proteomes" id="UP000553957"/>
    </source>
</evidence>
<comment type="caution">
    <text evidence="4">The sequence shown here is derived from an EMBL/GenBank/DDBJ whole genome shotgun (WGS) entry which is preliminary data.</text>
</comment>
<feature type="domain" description="PEGA" evidence="2">
    <location>
        <begin position="36"/>
        <end position="90"/>
    </location>
</feature>
<dbReference type="EMBL" id="JACHKF010000001">
    <property type="protein sequence ID" value="MBB6565333.1"/>
    <property type="molecule type" value="Genomic_DNA"/>
</dbReference>
<keyword evidence="1" id="KW-0812">Transmembrane</keyword>
<name>A0A7Y4KZL3_9ACTN</name>
<dbReference type="Proteomes" id="UP000534306">
    <property type="component" value="Unassembled WGS sequence"/>
</dbReference>
<sequence length="204" mass="22444">MEDEGRQPLLLGAIALAVAIVVIGGFLILRGGSEAKLTVTSIPNDLTLTLDGQQVAASGELKVKKGTHTLTGERRGFQTYSTTFSADGDELAIKMYLYANSAEGREWTKNNPEQELELEREAGRQYDQTQQRLVAKYPIIQSLPFIGVGFKADYTSSKTDPNNPEAISVTILTYAPDAKEKALEWMQQNGWDPNTLDIVYSTVK</sequence>
<dbReference type="Pfam" id="PF08308">
    <property type="entry name" value="PEGA"/>
    <property type="match status" value="1"/>
</dbReference>
<reference evidence="4 5" key="1">
    <citation type="submission" date="2020-05" db="EMBL/GenBank/DDBJ databases">
        <title>Genome sequence of Kribbella sandramycini ATCC 39419.</title>
        <authorList>
            <person name="Maclea K.S."/>
            <person name="Fair J.L."/>
        </authorList>
    </citation>
    <scope>NUCLEOTIDE SEQUENCE [LARGE SCALE GENOMIC DNA]</scope>
    <source>
        <strain evidence="4 5">ATCC 39419</strain>
    </source>
</reference>
<dbReference type="InterPro" id="IPR013229">
    <property type="entry name" value="PEGA"/>
</dbReference>
<keyword evidence="1" id="KW-1133">Transmembrane helix</keyword>
<accession>A0A7Y4KZL3</accession>
<evidence type="ECO:0000256" key="1">
    <source>
        <dbReference type="SAM" id="Phobius"/>
    </source>
</evidence>
<dbReference type="AlphaFoldDB" id="A0A7Y4KZL3"/>
<organism evidence="4 5">
    <name type="scientific">Kribbella sandramycini</name>
    <dbReference type="NCBI Taxonomy" id="60450"/>
    <lineage>
        <taxon>Bacteria</taxon>
        <taxon>Bacillati</taxon>
        <taxon>Actinomycetota</taxon>
        <taxon>Actinomycetes</taxon>
        <taxon>Propionibacteriales</taxon>
        <taxon>Kribbellaceae</taxon>
        <taxon>Kribbella</taxon>
    </lineage>
</organism>
<evidence type="ECO:0000259" key="2">
    <source>
        <dbReference type="Pfam" id="PF08308"/>
    </source>
</evidence>
<dbReference type="RefSeq" id="WP_171674101.1">
    <property type="nucleotide sequence ID" value="NZ_BAAAGT010000001.1"/>
</dbReference>
<dbReference type="Proteomes" id="UP000553957">
    <property type="component" value="Unassembled WGS sequence"/>
</dbReference>
<reference evidence="3 6" key="2">
    <citation type="submission" date="2020-08" db="EMBL/GenBank/DDBJ databases">
        <title>Sequencing the genomes of 1000 actinobacteria strains.</title>
        <authorList>
            <person name="Klenk H.-P."/>
        </authorList>
    </citation>
    <scope>NUCLEOTIDE SEQUENCE [LARGE SCALE GENOMIC DNA]</scope>
    <source>
        <strain evidence="3 6">DSM 15626</strain>
    </source>
</reference>
<feature type="transmembrane region" description="Helical" evidence="1">
    <location>
        <begin position="9"/>
        <end position="29"/>
    </location>
</feature>
<dbReference type="EMBL" id="JABJRC010000003">
    <property type="protein sequence ID" value="NOL41602.1"/>
    <property type="molecule type" value="Genomic_DNA"/>
</dbReference>
<evidence type="ECO:0000313" key="4">
    <source>
        <dbReference type="EMBL" id="NOL41602.1"/>
    </source>
</evidence>
<keyword evidence="5" id="KW-1185">Reference proteome</keyword>
<gene>
    <name evidence="3" type="ORF">HNR71_000970</name>
    <name evidence="4" type="ORF">HPO96_15250</name>
</gene>
<evidence type="ECO:0000313" key="3">
    <source>
        <dbReference type="EMBL" id="MBB6565333.1"/>
    </source>
</evidence>
<keyword evidence="1" id="KW-0472">Membrane</keyword>
<protein>
    <submittedName>
        <fullName evidence="4">PEGA domain-containing protein</fullName>
    </submittedName>
</protein>
<evidence type="ECO:0000313" key="5">
    <source>
        <dbReference type="Proteomes" id="UP000534306"/>
    </source>
</evidence>